<proteinExistence type="predicted"/>
<dbReference type="Proteomes" id="UP000816034">
    <property type="component" value="Unassembled WGS sequence"/>
</dbReference>
<name>A0AA88KT45_NAELO</name>
<evidence type="ECO:0000313" key="1">
    <source>
        <dbReference type="EMBL" id="KAG2394164.1"/>
    </source>
</evidence>
<protein>
    <submittedName>
        <fullName evidence="1">Uncharacterized protein</fullName>
    </submittedName>
</protein>
<dbReference type="AlphaFoldDB" id="A0AA88KT45"/>
<dbReference type="EMBL" id="PYSW02000001">
    <property type="protein sequence ID" value="KAG2394164.1"/>
    <property type="molecule type" value="Genomic_DNA"/>
</dbReference>
<evidence type="ECO:0000313" key="2">
    <source>
        <dbReference type="Proteomes" id="UP000816034"/>
    </source>
</evidence>
<gene>
    <name evidence="1" type="ORF">C9374_003928</name>
</gene>
<dbReference type="SUPFAM" id="SSF50985">
    <property type="entry name" value="RCC1/BLIP-II"/>
    <property type="match status" value="1"/>
</dbReference>
<dbReference type="PANTHER" id="PTHR45982">
    <property type="entry name" value="REGULATOR OF CHROMOSOME CONDENSATION"/>
    <property type="match status" value="1"/>
</dbReference>
<dbReference type="Pfam" id="PF13540">
    <property type="entry name" value="RCC1_2"/>
    <property type="match status" value="1"/>
</dbReference>
<keyword evidence="2" id="KW-1185">Reference proteome</keyword>
<dbReference type="PANTHER" id="PTHR45982:SF1">
    <property type="entry name" value="REGULATOR OF CHROMOSOME CONDENSATION"/>
    <property type="match status" value="1"/>
</dbReference>
<comment type="caution">
    <text evidence="1">The sequence shown here is derived from an EMBL/GenBank/DDBJ whole genome shotgun (WGS) entry which is preliminary data.</text>
</comment>
<dbReference type="InterPro" id="IPR009091">
    <property type="entry name" value="RCC1/BLIP-II"/>
</dbReference>
<dbReference type="GeneID" id="68096383"/>
<accession>A0AA88KT45</accession>
<dbReference type="Gene3D" id="2.130.10.30">
    <property type="entry name" value="Regulator of chromosome condensation 1/beta-lactamase-inhibitor protein II"/>
    <property type="match status" value="1"/>
</dbReference>
<organism evidence="1 2">
    <name type="scientific">Naegleria lovaniensis</name>
    <name type="common">Amoeba</name>
    <dbReference type="NCBI Taxonomy" id="51637"/>
    <lineage>
        <taxon>Eukaryota</taxon>
        <taxon>Discoba</taxon>
        <taxon>Heterolobosea</taxon>
        <taxon>Tetramitia</taxon>
        <taxon>Eutetramitia</taxon>
        <taxon>Vahlkampfiidae</taxon>
        <taxon>Naegleria</taxon>
    </lineage>
</organism>
<sequence length="486" mass="54042">MAEVQSVKTRVLGLKQAADLMQSVNVSLPGFSHHELNALHATSNDQYTELVRYESTLAMKLTLLQRSMDLMLANLTSIGFPNIERQLIFTNHAGTAFLMANGSVGYIGYRDASNGFQGSEPGYDTSQRVLSEPVLVDLSPLQGTPVIGILPISSGFYVWTAKNEFWGWGSNPGNAHGYGNGVTGPVWVMKKVDFGQITEAVTPQKVKCYTHIHWSENGVNIYDYGKCLLLSTEGNMYLWGRYSAWWTANKVFPFQVTVGGVNHRISDFAMSWKRDYNNRHTYCAISMTDEKTYCTGFCDNGQCGDGTLINRCDPNGLIDTNWQPVASNVKFAKIYAGYQFFMAIDYDGKVYSWGRDQGYDNLQRTPDALNPNNKPGLIDPSKKGFIASSICIQDHGCGGVLINEKGEPYLFGGVGQSSYTTYSEPYLMSVFQGKKVVSCSATPYAVHLIFSDNTIYSIGQNDHNELYMNSDTTYVNFFTQTSFPIF</sequence>
<reference evidence="1 2" key="1">
    <citation type="journal article" date="2018" name="BMC Genomics">
        <title>The genome of Naegleria lovaniensis, the basis for a comparative approach to unravel pathogenicity factors of the human pathogenic amoeba N. fowleri.</title>
        <authorList>
            <person name="Liechti N."/>
            <person name="Schurch N."/>
            <person name="Bruggmann R."/>
            <person name="Wittwer M."/>
        </authorList>
    </citation>
    <scope>NUCLEOTIDE SEQUENCE [LARGE SCALE GENOMIC DNA]</scope>
    <source>
        <strain evidence="1 2">ATCC 30569</strain>
    </source>
</reference>
<dbReference type="InterPro" id="IPR051553">
    <property type="entry name" value="Ran_GTPase-activating"/>
</dbReference>
<dbReference type="RefSeq" id="XP_044556058.1">
    <property type="nucleotide sequence ID" value="XM_044693510.1"/>
</dbReference>